<dbReference type="SMART" id="SM00086">
    <property type="entry name" value="PAC"/>
    <property type="match status" value="2"/>
</dbReference>
<dbReference type="InterPro" id="IPR001610">
    <property type="entry name" value="PAC"/>
</dbReference>
<name>A0A2W4F9H1_9HYPH</name>
<dbReference type="PANTHER" id="PTHR43304">
    <property type="entry name" value="PHYTOCHROME-LIKE PROTEIN CPH1"/>
    <property type="match status" value="1"/>
</dbReference>
<dbReference type="InterPro" id="IPR000700">
    <property type="entry name" value="PAS-assoc_C"/>
</dbReference>
<protein>
    <recommendedName>
        <fullName evidence="2">histidine kinase</fullName>
        <ecNumber evidence="2">2.7.13.3</ecNumber>
    </recommendedName>
</protein>
<keyword evidence="4" id="KW-0808">Transferase</keyword>
<dbReference type="Gene3D" id="1.10.287.130">
    <property type="match status" value="1"/>
</dbReference>
<evidence type="ECO:0000256" key="5">
    <source>
        <dbReference type="ARBA" id="ARBA00022777"/>
    </source>
</evidence>
<dbReference type="SUPFAM" id="SSF55874">
    <property type="entry name" value="ATPase domain of HSP90 chaperone/DNA topoisomerase II/histidine kinase"/>
    <property type="match status" value="1"/>
</dbReference>
<evidence type="ECO:0000256" key="1">
    <source>
        <dbReference type="ARBA" id="ARBA00000085"/>
    </source>
</evidence>
<dbReference type="InterPro" id="IPR003661">
    <property type="entry name" value="HisK_dim/P_dom"/>
</dbReference>
<accession>A0A2W4F9H1</accession>
<evidence type="ECO:0000259" key="7">
    <source>
        <dbReference type="PROSITE" id="PS50112"/>
    </source>
</evidence>
<feature type="domain" description="PAC" evidence="8">
    <location>
        <begin position="424"/>
        <end position="475"/>
    </location>
</feature>
<dbReference type="InterPro" id="IPR005467">
    <property type="entry name" value="His_kinase_dom"/>
</dbReference>
<comment type="caution">
    <text evidence="9">The sequence shown here is derived from an EMBL/GenBank/DDBJ whole genome shotgun (WGS) entry which is preliminary data.</text>
</comment>
<dbReference type="SUPFAM" id="SSF55785">
    <property type="entry name" value="PYP-like sensor domain (PAS domain)"/>
    <property type="match status" value="2"/>
</dbReference>
<feature type="domain" description="PAS" evidence="7">
    <location>
        <begin position="351"/>
        <end position="421"/>
    </location>
</feature>
<dbReference type="InterPro" id="IPR003594">
    <property type="entry name" value="HATPase_dom"/>
</dbReference>
<keyword evidence="10" id="KW-1185">Reference proteome</keyword>
<dbReference type="FunFam" id="3.30.450.20:FF:000099">
    <property type="entry name" value="Sensory box sensor histidine kinase"/>
    <property type="match status" value="2"/>
</dbReference>
<evidence type="ECO:0000256" key="3">
    <source>
        <dbReference type="ARBA" id="ARBA00022553"/>
    </source>
</evidence>
<dbReference type="InterPro" id="IPR035965">
    <property type="entry name" value="PAS-like_dom_sf"/>
</dbReference>
<dbReference type="Gene3D" id="3.30.565.10">
    <property type="entry name" value="Histidine kinase-like ATPase, C-terminal domain"/>
    <property type="match status" value="1"/>
</dbReference>
<dbReference type="InterPro" id="IPR013655">
    <property type="entry name" value="PAS_fold_3"/>
</dbReference>
<dbReference type="SMART" id="SM00091">
    <property type="entry name" value="PAS"/>
    <property type="match status" value="2"/>
</dbReference>
<organism evidence="9 10">
    <name type="scientific">Rhizobium tubonense</name>
    <dbReference type="NCBI Taxonomy" id="484088"/>
    <lineage>
        <taxon>Bacteria</taxon>
        <taxon>Pseudomonadati</taxon>
        <taxon>Pseudomonadota</taxon>
        <taxon>Alphaproteobacteria</taxon>
        <taxon>Hyphomicrobiales</taxon>
        <taxon>Rhizobiaceae</taxon>
        <taxon>Rhizobium/Agrobacterium group</taxon>
        <taxon>Rhizobium</taxon>
    </lineage>
</organism>
<dbReference type="EMBL" id="PCDP01000001">
    <property type="protein sequence ID" value="PZM17270.1"/>
    <property type="molecule type" value="Genomic_DNA"/>
</dbReference>
<feature type="domain" description="PAS" evidence="7">
    <location>
        <begin position="225"/>
        <end position="295"/>
    </location>
</feature>
<dbReference type="SUPFAM" id="SSF47384">
    <property type="entry name" value="Homodimeric domain of signal transducing histidine kinase"/>
    <property type="match status" value="1"/>
</dbReference>
<feature type="domain" description="Histidine kinase" evidence="6">
    <location>
        <begin position="495"/>
        <end position="711"/>
    </location>
</feature>
<proteinExistence type="predicted"/>
<dbReference type="InterPro" id="IPR004358">
    <property type="entry name" value="Sig_transdc_His_kin-like_C"/>
</dbReference>
<dbReference type="CDD" id="cd00130">
    <property type="entry name" value="PAS"/>
    <property type="match status" value="2"/>
</dbReference>
<dbReference type="InterPro" id="IPR036890">
    <property type="entry name" value="HATPase_C_sf"/>
</dbReference>
<dbReference type="SMART" id="SM00387">
    <property type="entry name" value="HATPase_c"/>
    <property type="match status" value="1"/>
</dbReference>
<dbReference type="Proteomes" id="UP000248925">
    <property type="component" value="Unassembled WGS sequence"/>
</dbReference>
<dbReference type="Gene3D" id="3.30.450.20">
    <property type="entry name" value="PAS domain"/>
    <property type="match status" value="2"/>
</dbReference>
<evidence type="ECO:0000259" key="8">
    <source>
        <dbReference type="PROSITE" id="PS50113"/>
    </source>
</evidence>
<dbReference type="GO" id="GO:0000155">
    <property type="term" value="F:phosphorelay sensor kinase activity"/>
    <property type="evidence" value="ECO:0007669"/>
    <property type="project" value="InterPro"/>
</dbReference>
<dbReference type="PROSITE" id="PS50112">
    <property type="entry name" value="PAS"/>
    <property type="match status" value="2"/>
</dbReference>
<feature type="domain" description="PAC" evidence="8">
    <location>
        <begin position="298"/>
        <end position="350"/>
    </location>
</feature>
<evidence type="ECO:0000313" key="10">
    <source>
        <dbReference type="Proteomes" id="UP000248925"/>
    </source>
</evidence>
<dbReference type="Pfam" id="PF00512">
    <property type="entry name" value="HisKA"/>
    <property type="match status" value="1"/>
</dbReference>
<dbReference type="Pfam" id="PF02518">
    <property type="entry name" value="HATPase_c"/>
    <property type="match status" value="1"/>
</dbReference>
<dbReference type="EC" id="2.7.13.3" evidence="2"/>
<evidence type="ECO:0000256" key="2">
    <source>
        <dbReference type="ARBA" id="ARBA00012438"/>
    </source>
</evidence>
<dbReference type="InterPro" id="IPR052162">
    <property type="entry name" value="Sensor_kinase/Photoreceptor"/>
</dbReference>
<gene>
    <name evidence="9" type="ORF">CPY51_00170</name>
</gene>
<keyword evidence="3" id="KW-0597">Phosphoprotein</keyword>
<dbReference type="InterPro" id="IPR000014">
    <property type="entry name" value="PAS"/>
</dbReference>
<dbReference type="OrthoDB" id="226486at2"/>
<dbReference type="Pfam" id="PF08447">
    <property type="entry name" value="PAS_3"/>
    <property type="match status" value="2"/>
</dbReference>
<evidence type="ECO:0000313" key="9">
    <source>
        <dbReference type="EMBL" id="PZM17270.1"/>
    </source>
</evidence>
<evidence type="ECO:0000256" key="4">
    <source>
        <dbReference type="ARBA" id="ARBA00022679"/>
    </source>
</evidence>
<reference evidence="9 10" key="1">
    <citation type="journal article" date="2018" name="Sci. Rep.">
        <title>Rhizobium tumorigenes sp. nov., a novel plant tumorigenic bacterium isolated from cane gall tumors on thornless blackberry.</title>
        <authorList>
            <person name="Kuzmanovi N."/>
            <person name="Smalla K."/>
            <person name="Gronow S."/>
            <person name="PuBawska J."/>
        </authorList>
    </citation>
    <scope>NUCLEOTIDE SEQUENCE [LARGE SCALE GENOMIC DNA]</scope>
    <source>
        <strain evidence="9 10">CCBAU 85046</strain>
    </source>
</reference>
<dbReference type="SMART" id="SM00388">
    <property type="entry name" value="HisKA"/>
    <property type="match status" value="1"/>
</dbReference>
<dbReference type="InterPro" id="IPR036097">
    <property type="entry name" value="HisK_dim/P_sf"/>
</dbReference>
<dbReference type="PROSITE" id="PS50109">
    <property type="entry name" value="HIS_KIN"/>
    <property type="match status" value="1"/>
</dbReference>
<dbReference type="RefSeq" id="WP_111158599.1">
    <property type="nucleotide sequence ID" value="NZ_PCDP01000001.1"/>
</dbReference>
<dbReference type="CDD" id="cd00082">
    <property type="entry name" value="HisKA"/>
    <property type="match status" value="1"/>
</dbReference>
<keyword evidence="5 9" id="KW-0418">Kinase</keyword>
<sequence length="722" mass="79934">MDYEVLVLKGLLDSLLGGLELDFACLFLNEAVWGEISEMVRCSTDVTPDDIRASLDPLRALSPDEFPLGLSVCDITLALHVIALGNNGGFGRLVVGSRRSGFPLKEERLVLAHAVRQATIGLEQARESRHFLLNDIAGSVASPIAFPKPKADIEVINRRLMDFFGKGPDGADPWKVPDLARREDLRDMIAAQGALRDPEGNILRWLELIIDIDGRERAEDALRARELHLRQLTETIPFMLWSAAPDGNIDYFNSRLLEFTGLAAEQARGFGWLVAVHPEDAERTRLTWETAVATGEPYEIDVRIRAADQTYRWLLMSALPLRDTQGQILKWYGGIVDIHDQNEAKEVLAASERRLQLILDTMPAMVWSAHSDGRGDFANERFRSYLGLSTEEARDWGWTAAVHPDDLPGLMDSWQAMMEATGPGESEARLRRFDGKYRWFLCRGNPFVDASGNVKWFGVNVDIDDWKQSQDELREAHAELAHMTRVMAMGQLTAAIAHELTQPLSGIMTNSSTGLRMLSAEPPNVTGARETVRRTIRDADRASEVINRLRALYSRSDPVVEVVDLNMIAREVVAFALNELRRNGVSLRINLADGLPPVMGDRVQLQQVIFNFIKNGTEAMNGIVDRPRDLEISTACEEVGHVRLAVKDAGVGFDPVMSDKLFSPFFTTKTNGMGVGLSVSRSIVENHNGRLWAEANNGPGATFAFSIPSRAGNGLASDGAMA</sequence>
<comment type="catalytic activity">
    <reaction evidence="1">
        <text>ATP + protein L-histidine = ADP + protein N-phospho-L-histidine.</text>
        <dbReference type="EC" id="2.7.13.3"/>
    </reaction>
</comment>
<evidence type="ECO:0000259" key="6">
    <source>
        <dbReference type="PROSITE" id="PS50109"/>
    </source>
</evidence>
<dbReference type="PROSITE" id="PS50113">
    <property type="entry name" value="PAC"/>
    <property type="match status" value="2"/>
</dbReference>
<dbReference type="AlphaFoldDB" id="A0A2W4F9H1"/>
<dbReference type="NCBIfam" id="TIGR00229">
    <property type="entry name" value="sensory_box"/>
    <property type="match status" value="2"/>
</dbReference>
<dbReference type="PANTHER" id="PTHR43304:SF1">
    <property type="entry name" value="PAC DOMAIN-CONTAINING PROTEIN"/>
    <property type="match status" value="1"/>
</dbReference>
<dbReference type="PRINTS" id="PR00344">
    <property type="entry name" value="BCTRLSENSOR"/>
</dbReference>